<gene>
    <name evidence="1" type="ORF">AAW31_14145</name>
    <name evidence="2" type="ORF">BCL69_101747</name>
</gene>
<organism evidence="1 3">
    <name type="scientific">Nitrosomonas communis</name>
    <dbReference type="NCBI Taxonomy" id="44574"/>
    <lineage>
        <taxon>Bacteria</taxon>
        <taxon>Pseudomonadati</taxon>
        <taxon>Pseudomonadota</taxon>
        <taxon>Betaproteobacteria</taxon>
        <taxon>Nitrosomonadales</taxon>
        <taxon>Nitrosomonadaceae</taxon>
        <taxon>Nitrosomonas</taxon>
    </lineage>
</organism>
<evidence type="ECO:0000313" key="4">
    <source>
        <dbReference type="Proteomes" id="UP000324176"/>
    </source>
</evidence>
<proteinExistence type="predicted"/>
<accession>A0A0F7KGN7</accession>
<protein>
    <submittedName>
        <fullName evidence="1">Uncharacterized protein</fullName>
    </submittedName>
</protein>
<sequence length="71" mass="8197">MPSPLNKGDPEKPRKPRELDINFIQNYMLTIGSVGSMYDSGLAASRSQHQNHTKRGSRLAGLWNHYTFMYW</sequence>
<dbReference type="Proteomes" id="UP000034156">
    <property type="component" value="Chromosome"/>
</dbReference>
<dbReference type="PATRIC" id="fig|44574.3.peg.3435"/>
<reference evidence="1 3" key="2">
    <citation type="journal article" date="2016" name="Genome Announc.">
        <title>Genome Sequence of Nitrosomonas communis Strain Nm2, a Mesophilic Ammonia-Oxidizing Bacterium Isolated from Mediterranean Soil.</title>
        <authorList>
            <person name="Kozlowski J.A."/>
            <person name="Kits K.D."/>
            <person name="Stein L.Y."/>
        </authorList>
    </citation>
    <scope>NUCLEOTIDE SEQUENCE [LARGE SCALE GENOMIC DNA]</scope>
    <source>
        <strain evidence="1 3">Nm2</strain>
    </source>
</reference>
<reference evidence="3" key="1">
    <citation type="submission" date="2015-05" db="EMBL/GenBank/DDBJ databases">
        <title>Draft genome of Nitrosomonas communis strain Nm2.</title>
        <authorList>
            <person name="Kozlowski J.A."/>
            <person name="Kits K.D."/>
            <person name="Stein L.Y."/>
        </authorList>
    </citation>
    <scope>NUCLEOTIDE SEQUENCE [LARGE SCALE GENOMIC DNA]</scope>
    <source>
        <strain evidence="3">Nm2</strain>
    </source>
</reference>
<dbReference type="AlphaFoldDB" id="A0A0F7KGN7"/>
<dbReference type="EMBL" id="VNHT01000017">
    <property type="protein sequence ID" value="TYP89390.1"/>
    <property type="molecule type" value="Genomic_DNA"/>
</dbReference>
<evidence type="ECO:0000313" key="2">
    <source>
        <dbReference type="EMBL" id="TYP89390.1"/>
    </source>
</evidence>
<evidence type="ECO:0000313" key="3">
    <source>
        <dbReference type="Proteomes" id="UP000034156"/>
    </source>
</evidence>
<evidence type="ECO:0000313" key="1">
    <source>
        <dbReference type="EMBL" id="AKH38691.1"/>
    </source>
</evidence>
<keyword evidence="3" id="KW-1185">Reference proteome</keyword>
<reference evidence="2 4" key="3">
    <citation type="submission" date="2019-07" db="EMBL/GenBank/DDBJ databases">
        <title>Active sludge and wastewater microbial communities from Klosterneuburg, Austria.</title>
        <authorList>
            <person name="Wagner M."/>
        </authorList>
    </citation>
    <scope>NUCLEOTIDE SEQUENCE [LARGE SCALE GENOMIC DNA]</scope>
    <source>
        <strain evidence="2 4">Nm2</strain>
    </source>
</reference>
<dbReference type="Proteomes" id="UP000324176">
    <property type="component" value="Unassembled WGS sequence"/>
</dbReference>
<dbReference type="KEGG" id="nco:AAW31_14145"/>
<name>A0A0F7KGN7_9PROT</name>
<dbReference type="EMBL" id="CP011451">
    <property type="protein sequence ID" value="AKH38691.1"/>
    <property type="molecule type" value="Genomic_DNA"/>
</dbReference>